<evidence type="ECO:0000259" key="2">
    <source>
        <dbReference type="PROSITE" id="PS50127"/>
    </source>
</evidence>
<name>A0AAD2D5R0_EUPCR</name>
<accession>A0AAD2D5R0</accession>
<dbReference type="Proteomes" id="UP001295684">
    <property type="component" value="Unassembled WGS sequence"/>
</dbReference>
<dbReference type="SUPFAM" id="SSF54495">
    <property type="entry name" value="UBC-like"/>
    <property type="match status" value="1"/>
</dbReference>
<gene>
    <name evidence="3" type="ORF">ECRASSUSDP1_LOCUS22009</name>
</gene>
<dbReference type="InterPro" id="IPR016135">
    <property type="entry name" value="UBQ-conjugating_enzyme/RWD"/>
</dbReference>
<dbReference type="FunFam" id="3.10.110.10:FF:000026">
    <property type="entry name" value="Ubiquitin-conjugating enzyme E2 variant"/>
    <property type="match status" value="1"/>
</dbReference>
<comment type="caution">
    <text evidence="3">The sequence shown here is derived from an EMBL/GenBank/DDBJ whole genome shotgun (WGS) entry which is preliminary data.</text>
</comment>
<dbReference type="EMBL" id="CAMPGE010022533">
    <property type="protein sequence ID" value="CAI2380573.1"/>
    <property type="molecule type" value="Genomic_DNA"/>
</dbReference>
<dbReference type="CDD" id="cd23807">
    <property type="entry name" value="UEV_UBE2V"/>
    <property type="match status" value="1"/>
</dbReference>
<feature type="domain" description="UBC core" evidence="2">
    <location>
        <begin position="8"/>
        <end position="141"/>
    </location>
</feature>
<keyword evidence="1" id="KW-0833">Ubl conjugation pathway</keyword>
<dbReference type="PANTHER" id="PTHR24067">
    <property type="entry name" value="UBIQUITIN-CONJUGATING ENZYME E2"/>
    <property type="match status" value="1"/>
</dbReference>
<proteinExistence type="predicted"/>
<dbReference type="SMART" id="SM00212">
    <property type="entry name" value="UBCc"/>
    <property type="match status" value="1"/>
</dbReference>
<dbReference type="InterPro" id="IPR000608">
    <property type="entry name" value="UBC"/>
</dbReference>
<dbReference type="PROSITE" id="PS50127">
    <property type="entry name" value="UBC_2"/>
    <property type="match status" value="1"/>
</dbReference>
<reference evidence="3" key="1">
    <citation type="submission" date="2023-07" db="EMBL/GenBank/DDBJ databases">
        <authorList>
            <consortium name="AG Swart"/>
            <person name="Singh M."/>
            <person name="Singh A."/>
            <person name="Seah K."/>
            <person name="Emmerich C."/>
        </authorList>
    </citation>
    <scope>NUCLEOTIDE SEQUENCE</scope>
    <source>
        <strain evidence="3">DP1</strain>
    </source>
</reference>
<protein>
    <recommendedName>
        <fullName evidence="2">UBC core domain-containing protein</fullName>
    </recommendedName>
</protein>
<dbReference type="Pfam" id="PF00179">
    <property type="entry name" value="UQ_con"/>
    <property type="match status" value="1"/>
</dbReference>
<evidence type="ECO:0000256" key="1">
    <source>
        <dbReference type="ARBA" id="ARBA00022786"/>
    </source>
</evidence>
<dbReference type="AlphaFoldDB" id="A0AAD2D5R0"/>
<evidence type="ECO:0000313" key="3">
    <source>
        <dbReference type="EMBL" id="CAI2380573.1"/>
    </source>
</evidence>
<evidence type="ECO:0000313" key="4">
    <source>
        <dbReference type="Proteomes" id="UP001295684"/>
    </source>
</evidence>
<sequence>MEGGSSMPRTFKLYDELEKGEKGLGDQSVSYGLDDPNDQTFTNWNGTIVGPANTNFDSRIFFLTIICGEDYPNSPPIVKFTSKINLDCVDSTNGNIIDSKFDIIGNWDSSYSMEAVLIGLKDKMASSTNKSKPQPADGEMF</sequence>
<organism evidence="3 4">
    <name type="scientific">Euplotes crassus</name>
    <dbReference type="NCBI Taxonomy" id="5936"/>
    <lineage>
        <taxon>Eukaryota</taxon>
        <taxon>Sar</taxon>
        <taxon>Alveolata</taxon>
        <taxon>Ciliophora</taxon>
        <taxon>Intramacronucleata</taxon>
        <taxon>Spirotrichea</taxon>
        <taxon>Hypotrichia</taxon>
        <taxon>Euplotida</taxon>
        <taxon>Euplotidae</taxon>
        <taxon>Moneuplotes</taxon>
    </lineage>
</organism>
<keyword evidence="4" id="KW-1185">Reference proteome</keyword>
<dbReference type="Gene3D" id="3.10.110.10">
    <property type="entry name" value="Ubiquitin Conjugating Enzyme"/>
    <property type="match status" value="1"/>
</dbReference>
<dbReference type="InterPro" id="IPR050113">
    <property type="entry name" value="Ub_conjugating_enzyme"/>
</dbReference>